<dbReference type="EMBL" id="MGFQ01000015">
    <property type="protein sequence ID" value="OGM10391.1"/>
    <property type="molecule type" value="Genomic_DNA"/>
</dbReference>
<comment type="caution">
    <text evidence="1">The sequence shown here is derived from an EMBL/GenBank/DDBJ whole genome shotgun (WGS) entry which is preliminary data.</text>
</comment>
<dbReference type="AlphaFoldDB" id="A0A1F7X5Z0"/>
<evidence type="ECO:0000313" key="2">
    <source>
        <dbReference type="Proteomes" id="UP000176939"/>
    </source>
</evidence>
<reference evidence="1 2" key="1">
    <citation type="journal article" date="2016" name="Nat. Commun.">
        <title>Thousands of microbial genomes shed light on interconnected biogeochemical processes in an aquifer system.</title>
        <authorList>
            <person name="Anantharaman K."/>
            <person name="Brown C.T."/>
            <person name="Hug L.A."/>
            <person name="Sharon I."/>
            <person name="Castelle C.J."/>
            <person name="Probst A.J."/>
            <person name="Thomas B.C."/>
            <person name="Singh A."/>
            <person name="Wilkins M.J."/>
            <person name="Karaoz U."/>
            <person name="Brodie E.L."/>
            <person name="Williams K.H."/>
            <person name="Hubbard S.S."/>
            <person name="Banfield J.F."/>
        </authorList>
    </citation>
    <scope>NUCLEOTIDE SEQUENCE [LARGE SCALE GENOMIC DNA]</scope>
</reference>
<organism evidence="1 2">
    <name type="scientific">Candidatus Woesebacteria bacterium RBG_13_36_22</name>
    <dbReference type="NCBI Taxonomy" id="1802478"/>
    <lineage>
        <taxon>Bacteria</taxon>
        <taxon>Candidatus Woeseibacteriota</taxon>
    </lineage>
</organism>
<sequence>MQEPLQNCLEGRSKSKKCDKQLTHIVRVICRVNFKIVKIYENFLVLSLISSAGSDGLETSFATFDLYVSFEGVANVVYSVGKVIGVYF</sequence>
<protein>
    <submittedName>
        <fullName evidence="1">Uncharacterized protein</fullName>
    </submittedName>
</protein>
<name>A0A1F7X5Z0_9BACT</name>
<gene>
    <name evidence="1" type="ORF">A2Z67_01665</name>
</gene>
<dbReference type="Proteomes" id="UP000176939">
    <property type="component" value="Unassembled WGS sequence"/>
</dbReference>
<evidence type="ECO:0000313" key="1">
    <source>
        <dbReference type="EMBL" id="OGM10391.1"/>
    </source>
</evidence>
<proteinExistence type="predicted"/>
<accession>A0A1F7X5Z0</accession>